<organism evidence="1 2">
    <name type="scientific">Corallococcus llansteffanensis</name>
    <dbReference type="NCBI Taxonomy" id="2316731"/>
    <lineage>
        <taxon>Bacteria</taxon>
        <taxon>Pseudomonadati</taxon>
        <taxon>Myxococcota</taxon>
        <taxon>Myxococcia</taxon>
        <taxon>Myxococcales</taxon>
        <taxon>Cystobacterineae</taxon>
        <taxon>Myxococcaceae</taxon>
        <taxon>Corallococcus</taxon>
    </lineage>
</organism>
<sequence length="152" mass="17179">MEEFIHFLFDHDILGFDWVGDKDPDEMRAEELPPASVSIDRLQDAVDDFWNASGGQLLFYAYKSLDESARTPELRKYACYDARWEVSTAVHALCKSGRVYQSRGIPKGEVVLFTGSARKVLAGRPHELPSQALANTTSDEYLAFQEEADRES</sequence>
<dbReference type="AlphaFoldDB" id="A0A3A8PP97"/>
<protein>
    <submittedName>
        <fullName evidence="1">Uncharacterized protein</fullName>
    </submittedName>
</protein>
<name>A0A3A8PP97_9BACT</name>
<reference evidence="2" key="1">
    <citation type="submission" date="2018-09" db="EMBL/GenBank/DDBJ databases">
        <authorList>
            <person name="Livingstone P.G."/>
            <person name="Whitworth D.E."/>
        </authorList>
    </citation>
    <scope>NUCLEOTIDE SEQUENCE [LARGE SCALE GENOMIC DNA]</scope>
    <source>
        <strain evidence="2">CA051B</strain>
    </source>
</reference>
<dbReference type="Proteomes" id="UP000272888">
    <property type="component" value="Unassembled WGS sequence"/>
</dbReference>
<proteinExistence type="predicted"/>
<keyword evidence="2" id="KW-1185">Reference proteome</keyword>
<comment type="caution">
    <text evidence="1">The sequence shown here is derived from an EMBL/GenBank/DDBJ whole genome shotgun (WGS) entry which is preliminary data.</text>
</comment>
<accession>A0A3A8PP97</accession>
<gene>
    <name evidence="1" type="ORF">D7V93_17490</name>
</gene>
<evidence type="ECO:0000313" key="1">
    <source>
        <dbReference type="EMBL" id="RKH57989.1"/>
    </source>
</evidence>
<dbReference type="EMBL" id="RAWB01000167">
    <property type="protein sequence ID" value="RKH57989.1"/>
    <property type="molecule type" value="Genomic_DNA"/>
</dbReference>
<evidence type="ECO:0000313" key="2">
    <source>
        <dbReference type="Proteomes" id="UP000272888"/>
    </source>
</evidence>